<evidence type="ECO:0000313" key="14">
    <source>
        <dbReference type="WBParaSite" id="EgrG_000224900"/>
    </source>
</evidence>
<evidence type="ECO:0000256" key="5">
    <source>
        <dbReference type="ARBA" id="ARBA00023065"/>
    </source>
</evidence>
<dbReference type="GO" id="GO:0005886">
    <property type="term" value="C:plasma membrane"/>
    <property type="evidence" value="ECO:0007669"/>
    <property type="project" value="TreeGrafter"/>
</dbReference>
<evidence type="ECO:0000256" key="8">
    <source>
        <dbReference type="SAM" id="MobiDB-lite"/>
    </source>
</evidence>
<name>A0A068WIY6_ECHGR</name>
<evidence type="ECO:0000256" key="4">
    <source>
        <dbReference type="ARBA" id="ARBA00022989"/>
    </source>
</evidence>
<comment type="subcellular location">
    <subcellularLocation>
        <location evidence="1">Membrane</location>
        <topology evidence="1">Multi-pass membrane protein</topology>
    </subcellularLocation>
</comment>
<evidence type="ECO:0000313" key="13">
    <source>
        <dbReference type="Proteomes" id="UP000492820"/>
    </source>
</evidence>
<dbReference type="PANTHER" id="PTHR13800">
    <property type="entry name" value="TRANSIENT RECEPTOR POTENTIAL CATION CHANNEL, SUBFAMILY M, MEMBER 6"/>
    <property type="match status" value="1"/>
</dbReference>
<proteinExistence type="predicted"/>
<feature type="transmembrane region" description="Helical" evidence="9">
    <location>
        <begin position="823"/>
        <end position="849"/>
    </location>
</feature>
<dbReference type="PANTHER" id="PTHR13800:SF12">
    <property type="entry name" value="TRANSIENT RECEPTOR POTENTIAL CATION CHANNEL SUBFAMILY M MEMBER-LIKE 2"/>
    <property type="match status" value="1"/>
</dbReference>
<dbReference type="WBParaSite" id="EgrG_000224900">
    <property type="protein sequence ID" value="EgrG_000224900"/>
    <property type="gene ID" value="EgrG_000224900"/>
</dbReference>
<evidence type="ECO:0000256" key="9">
    <source>
        <dbReference type="SAM" id="Phobius"/>
    </source>
</evidence>
<dbReference type="GO" id="GO:0099604">
    <property type="term" value="F:ligand-gated calcium channel activity"/>
    <property type="evidence" value="ECO:0007669"/>
    <property type="project" value="TreeGrafter"/>
</dbReference>
<evidence type="ECO:0000256" key="3">
    <source>
        <dbReference type="ARBA" id="ARBA00022692"/>
    </source>
</evidence>
<dbReference type="InterPro" id="IPR050927">
    <property type="entry name" value="TRPM"/>
</dbReference>
<evidence type="ECO:0000259" key="11">
    <source>
        <dbReference type="Pfam" id="PF25508"/>
    </source>
</evidence>
<accession>A0A068WIY6</accession>
<dbReference type="InterPro" id="IPR041491">
    <property type="entry name" value="TRPM_SLOG"/>
</dbReference>
<protein>
    <submittedName>
        <fullName evidence="12 14">Transient receptor potential cation channel</fullName>
    </submittedName>
</protein>
<keyword evidence="2" id="KW-0813">Transport</keyword>
<feature type="transmembrane region" description="Helical" evidence="9">
    <location>
        <begin position="735"/>
        <end position="753"/>
    </location>
</feature>
<dbReference type="InterPro" id="IPR057366">
    <property type="entry name" value="TRPM-like"/>
</dbReference>
<keyword evidence="6 9" id="KW-0472">Membrane</keyword>
<feature type="transmembrane region" description="Helical" evidence="9">
    <location>
        <begin position="619"/>
        <end position="638"/>
    </location>
</feature>
<keyword evidence="3 9" id="KW-0812">Transmembrane</keyword>
<keyword evidence="7" id="KW-0407">Ion channel</keyword>
<keyword evidence="4 9" id="KW-1133">Transmembrane helix</keyword>
<evidence type="ECO:0000313" key="12">
    <source>
        <dbReference type="EMBL" id="CDS20055.1"/>
    </source>
</evidence>
<feature type="transmembrane region" description="Helical" evidence="9">
    <location>
        <begin position="870"/>
        <end position="894"/>
    </location>
</feature>
<dbReference type="OrthoDB" id="9983120at2759"/>
<keyword evidence="12" id="KW-0675">Receptor</keyword>
<sequence length="1311" mass="149010">MGDYVGVRKLLVAGLPYLTQDRANELPLAFCKYHQNQAIKEYIMEVTNAQKVAQPSDDVETDVENDEVQVSHNRQTLCECSDDVAKHEKFSESEVLNELIASRSEVFVKQPTNTFGQFETPCSNLVAEFVRIADDTPVDNLAELFFGIWKMRKPDLALTLYGSVPQQKSFQKRFNNMIFSIFQKTLTWVITDGIYDSVAETMSHGIRGYAEAYGLTKLQVIGIVPWRRMSFQADLHSADFSGNFQARFPDRERKLAIQTQIAPFHTRYLFVDSGARNDVDCIQNFRTQFEVWLSKIRLDEETFELSRNIPLCGLLVAGRPEDALGVYQALCRNIPFVIVADSGGLASILERCVSEMEYLQGSGNSYTDDGLGEIELDETESSERVLEIMFQYWTEEEIQQESLDMVLKIVAYSQLIEFFSSDKGLEGTLDRSVLSSLINPALFQTQESQYTWKPRLKIALELDRSGFVLEKILDGAKWTPKEMEPFVISCLLKNKVDFLRIFTDVGFEIHEFASTKIVEELYSVEAQRNTLGGASLREFLLYYEAKVPAQITIERVRKTLRKLMGHNLLTYNKENPKPPGAIRRTLRGGTFDSKSKRDHCIQYLYLWALVTRRFETAHFLLTMLTDISAGALFAATFLRCISKKTRFLSDSVDQRRYASEFEQLAVSILDACYFNNKENTMNLLVMERRSFAMHSCMMIASEGNCREFMQHRACQEYLDRVWANTLLIKKLSGRFILSIVVGAVFPPAVPFVAEYDEAMYAKSAKSRKAQTNIEFNSKRRRLQRIFTRKNCETSIVHHAFGMPTNLECANITTPGCTYPGYRVLIPLLMAIFTLTTHVLLINLLIAIFTKTYDRMVAISQQLWTMQRYRLVEYILVGSVQPGPFLIFSFVYQLAALFCRSKTSNKSNKKRPFRKSFEDNPGRERQLINWEKLSALVMMGMHDEGQELERASKGGVTLENRRKATESWKTPNDRSWQIVRRIVPPTMVLQSLAKPGPVTDALAKKIDDIDSKLEKISTIMSGRPVEPKLLLPSNVKPSLGLSREGSHRSSLNSIDTSDVPIVAQWRNHQIAIYSSLTSDTTPHTLDPPIPWEMPYPKYRAIPWSPRRFMVPQWQSDSMPPPEASRLHSFDSTNLSFCDSAPRNPEGRVGTAGKGLLPKYGANSACIIVVARGSISDEVLVLKGIRPQAQFPWFLCTHPPSCNQTTCFNGLVRTFCQKCQNSETEPTKKAVIDDFIASFVQCIEVGSTSDPINCDNAWLSVTAIHFQIPPNYKWISDLENILAVKDSTPSWVRTDNLPALRRSHLAALMAIKQ</sequence>
<keyword evidence="5" id="KW-0406">Ion transport</keyword>
<feature type="region of interest" description="Disordered" evidence="8">
    <location>
        <begin position="947"/>
        <end position="969"/>
    </location>
</feature>
<dbReference type="Pfam" id="PF18139">
    <property type="entry name" value="LSDAT_euk"/>
    <property type="match status" value="1"/>
</dbReference>
<evidence type="ECO:0000259" key="10">
    <source>
        <dbReference type="Pfam" id="PF18139"/>
    </source>
</evidence>
<gene>
    <name evidence="12" type="ORF">EgrG_000224900</name>
</gene>
<organism evidence="12">
    <name type="scientific">Echinococcus granulosus</name>
    <name type="common">Hydatid tapeworm</name>
    <dbReference type="NCBI Taxonomy" id="6210"/>
    <lineage>
        <taxon>Eukaryota</taxon>
        <taxon>Metazoa</taxon>
        <taxon>Spiralia</taxon>
        <taxon>Lophotrochozoa</taxon>
        <taxon>Platyhelminthes</taxon>
        <taxon>Cestoda</taxon>
        <taxon>Eucestoda</taxon>
        <taxon>Cyclophyllidea</taxon>
        <taxon>Taeniidae</taxon>
        <taxon>Echinococcus</taxon>
        <taxon>Echinococcus granulosus group</taxon>
    </lineage>
</organism>
<feature type="domain" description="TRPM SLOG" evidence="10">
    <location>
        <begin position="127"/>
        <end position="350"/>
    </location>
</feature>
<feature type="domain" description="TRPM-like" evidence="11">
    <location>
        <begin position="474"/>
        <end position="711"/>
    </location>
</feature>
<reference evidence="12" key="2">
    <citation type="submission" date="2014-06" db="EMBL/GenBank/DDBJ databases">
        <authorList>
            <person name="Aslett M."/>
        </authorList>
    </citation>
    <scope>NUCLEOTIDE SEQUENCE</scope>
</reference>
<dbReference type="EMBL" id="LK028580">
    <property type="protein sequence ID" value="CDS20055.1"/>
    <property type="molecule type" value="Genomic_DNA"/>
</dbReference>
<reference evidence="12 13" key="1">
    <citation type="journal article" date="2013" name="Nature">
        <title>The genomes of four tapeworm species reveal adaptations to parasitism.</title>
        <authorList>
            <person name="Tsai I.J."/>
            <person name="Zarowiecki M."/>
            <person name="Holroyd N."/>
            <person name="Garciarrubio A."/>
            <person name="Sanchez-Flores A."/>
            <person name="Brooks K.L."/>
            <person name="Tracey A."/>
            <person name="Bobes R.J."/>
            <person name="Fragoso G."/>
            <person name="Sciutto E."/>
            <person name="Aslett M."/>
            <person name="Beasley H."/>
            <person name="Bennett H.M."/>
            <person name="Cai J."/>
            <person name="Camicia F."/>
            <person name="Clark R."/>
            <person name="Cucher M."/>
            <person name="De Silva N."/>
            <person name="Day T.A."/>
            <person name="Deplazes P."/>
            <person name="Estrada K."/>
            <person name="Fernandez C."/>
            <person name="Holland P.W."/>
            <person name="Hou J."/>
            <person name="Hu S."/>
            <person name="Huckvale T."/>
            <person name="Hung S.S."/>
            <person name="Kamenetzky L."/>
            <person name="Keane J.A."/>
            <person name="Kiss F."/>
            <person name="Koziol U."/>
            <person name="Lambert O."/>
            <person name="Liu K."/>
            <person name="Luo X."/>
            <person name="Luo Y."/>
            <person name="Macchiaroli N."/>
            <person name="Nichol S."/>
            <person name="Paps J."/>
            <person name="Parkinson J."/>
            <person name="Pouchkina-Stantcheva N."/>
            <person name="Riddiford N."/>
            <person name="Rosenzvit M."/>
            <person name="Salinas G."/>
            <person name="Wasmuth J.D."/>
            <person name="Zamanian M."/>
            <person name="Zheng Y."/>
            <person name="Cai X."/>
            <person name="Soberon X."/>
            <person name="Olson P.D."/>
            <person name="Laclette J.P."/>
            <person name="Brehm K."/>
            <person name="Berriman M."/>
            <person name="Garciarrubio A."/>
            <person name="Bobes R.J."/>
            <person name="Fragoso G."/>
            <person name="Sanchez-Flores A."/>
            <person name="Estrada K."/>
            <person name="Cevallos M.A."/>
            <person name="Morett E."/>
            <person name="Gonzalez V."/>
            <person name="Portillo T."/>
            <person name="Ochoa-Leyva A."/>
            <person name="Jose M.V."/>
            <person name="Sciutto E."/>
            <person name="Landa A."/>
            <person name="Jimenez L."/>
            <person name="Valdes V."/>
            <person name="Carrero J.C."/>
            <person name="Larralde C."/>
            <person name="Morales-Montor J."/>
            <person name="Limon-Lason J."/>
            <person name="Soberon X."/>
            <person name="Laclette J.P."/>
        </authorList>
    </citation>
    <scope>NUCLEOTIDE SEQUENCE [LARGE SCALE GENOMIC DNA]</scope>
</reference>
<evidence type="ECO:0000256" key="1">
    <source>
        <dbReference type="ARBA" id="ARBA00004141"/>
    </source>
</evidence>
<dbReference type="Pfam" id="PF25508">
    <property type="entry name" value="TRPM2"/>
    <property type="match status" value="1"/>
</dbReference>
<reference evidence="14" key="3">
    <citation type="submission" date="2020-10" db="UniProtKB">
        <authorList>
            <consortium name="WormBaseParasite"/>
        </authorList>
    </citation>
    <scope>IDENTIFICATION</scope>
</reference>
<evidence type="ECO:0000256" key="7">
    <source>
        <dbReference type="ARBA" id="ARBA00023303"/>
    </source>
</evidence>
<evidence type="ECO:0000256" key="2">
    <source>
        <dbReference type="ARBA" id="ARBA00022448"/>
    </source>
</evidence>
<evidence type="ECO:0000256" key="6">
    <source>
        <dbReference type="ARBA" id="ARBA00023136"/>
    </source>
</evidence>
<dbReference type="Proteomes" id="UP000492820">
    <property type="component" value="Unassembled WGS sequence"/>
</dbReference>